<comment type="caution">
    <text evidence="1">The sequence shown here is derived from an EMBL/GenBank/DDBJ whole genome shotgun (WGS) entry which is preliminary data.</text>
</comment>
<protein>
    <submittedName>
        <fullName evidence="1">Uncharacterized protein</fullName>
    </submittedName>
</protein>
<organism evidence="1 2">
    <name type="scientific">Acetobacterium wieringae</name>
    <dbReference type="NCBI Taxonomy" id="52694"/>
    <lineage>
        <taxon>Bacteria</taxon>
        <taxon>Bacillati</taxon>
        <taxon>Bacillota</taxon>
        <taxon>Clostridia</taxon>
        <taxon>Eubacteriales</taxon>
        <taxon>Eubacteriaceae</taxon>
        <taxon>Acetobacterium</taxon>
    </lineage>
</organism>
<name>A0A1F2PLA7_9FIRM</name>
<dbReference type="AlphaFoldDB" id="A0A1F2PLA7"/>
<dbReference type="Proteomes" id="UP000176244">
    <property type="component" value="Unassembled WGS sequence"/>
</dbReference>
<gene>
    <name evidence="1" type="ORF">ACWI_10220</name>
</gene>
<dbReference type="EMBL" id="LKEU01000020">
    <property type="protein sequence ID" value="OFV71522.1"/>
    <property type="molecule type" value="Genomic_DNA"/>
</dbReference>
<dbReference type="STRING" id="52694.ACWI_10220"/>
<evidence type="ECO:0000313" key="2">
    <source>
        <dbReference type="Proteomes" id="UP000176244"/>
    </source>
</evidence>
<sequence>MNELEFKNTAELANWANDKEIFNLEYLGTLGGRKNQNCFEADIEKKGVYLICIEKSETEIFLNSLEELSDWQGKNEVTDLINNGLSDIYIGFNQFTAQSNGHEIQIYIEAVSCAL</sequence>
<accession>A0A1F2PLA7</accession>
<dbReference type="OrthoDB" id="1778370at2"/>
<dbReference type="RefSeq" id="WP_070370363.1">
    <property type="nucleotide sequence ID" value="NZ_LKEU01000020.1"/>
</dbReference>
<evidence type="ECO:0000313" key="1">
    <source>
        <dbReference type="EMBL" id="OFV71522.1"/>
    </source>
</evidence>
<proteinExistence type="predicted"/>
<reference evidence="1 2" key="1">
    <citation type="submission" date="2015-09" db="EMBL/GenBank/DDBJ databases">
        <title>Genome sequence of Acetobacterium wieringae DSM 1911.</title>
        <authorList>
            <person name="Poehlein A."/>
            <person name="Bengelsdorf F.R."/>
            <person name="Schiel-Bengelsdorf B."/>
            <person name="Duerre P."/>
            <person name="Daniel R."/>
        </authorList>
    </citation>
    <scope>NUCLEOTIDE SEQUENCE [LARGE SCALE GENOMIC DNA]</scope>
    <source>
        <strain evidence="1 2">DSM 1911</strain>
    </source>
</reference>